<dbReference type="GO" id="GO:0008047">
    <property type="term" value="F:enzyme activator activity"/>
    <property type="evidence" value="ECO:0007669"/>
    <property type="project" value="InterPro"/>
</dbReference>
<evidence type="ECO:0000256" key="3">
    <source>
        <dbReference type="ARBA" id="ARBA00022750"/>
    </source>
</evidence>
<dbReference type="EMBL" id="BLSD01000009">
    <property type="protein sequence ID" value="GFP38606.1"/>
    <property type="molecule type" value="Genomic_DNA"/>
</dbReference>
<evidence type="ECO:0000256" key="2">
    <source>
        <dbReference type="ARBA" id="ARBA00022670"/>
    </source>
</evidence>
<protein>
    <submittedName>
        <fullName evidence="5">Hydrogenase maturation protease</fullName>
    </submittedName>
</protein>
<evidence type="ECO:0000256" key="1">
    <source>
        <dbReference type="ARBA" id="ARBA00006814"/>
    </source>
</evidence>
<dbReference type="Gene3D" id="3.40.50.1450">
    <property type="entry name" value="HybD-like"/>
    <property type="match status" value="1"/>
</dbReference>
<name>A0A6V8PXL4_9ACTN</name>
<evidence type="ECO:0000313" key="7">
    <source>
        <dbReference type="Proteomes" id="UP000561271"/>
    </source>
</evidence>
<dbReference type="GO" id="GO:0016485">
    <property type="term" value="P:protein processing"/>
    <property type="evidence" value="ECO:0007669"/>
    <property type="project" value="TreeGrafter"/>
</dbReference>
<dbReference type="SUPFAM" id="SSF53163">
    <property type="entry name" value="HybD-like"/>
    <property type="match status" value="1"/>
</dbReference>
<gene>
    <name evidence="5" type="ORF">HKBW3S44_00985</name>
    <name evidence="6" type="ORF">HKBW3S47_00307</name>
</gene>
<reference evidence="7 8" key="1">
    <citation type="journal article" date="2020" name="Front. Microbiol.">
        <title>Single-cell genomics of novel Actinobacteria with the Wood-Ljungdahl pathway discovered in a serpentinizing system.</title>
        <authorList>
            <person name="Merino N."/>
            <person name="Kawai M."/>
            <person name="Boyd E.S."/>
            <person name="Colman D.R."/>
            <person name="McGlynn S.E."/>
            <person name="Nealson K.H."/>
            <person name="Kurokawa K."/>
            <person name="Hongoh Y."/>
        </authorList>
    </citation>
    <scope>NUCLEOTIDE SEQUENCE [LARGE SCALE GENOMIC DNA]</scope>
    <source>
        <strain evidence="5 7">S44</strain>
        <strain evidence="6 8">S47</strain>
    </source>
</reference>
<proteinExistence type="inferred from homology"/>
<evidence type="ECO:0000313" key="8">
    <source>
        <dbReference type="Proteomes" id="UP000569018"/>
    </source>
</evidence>
<comment type="similarity">
    <text evidence="1">Belongs to the peptidase A31 family.</text>
</comment>
<dbReference type="PANTHER" id="PTHR30302:SF1">
    <property type="entry name" value="HYDROGENASE 2 MATURATION PROTEASE"/>
    <property type="match status" value="1"/>
</dbReference>
<dbReference type="AlphaFoldDB" id="A0A6V8PXL4"/>
<keyword evidence="3" id="KW-0064">Aspartyl protease</keyword>
<dbReference type="RefSeq" id="WP_246273293.1">
    <property type="nucleotide sequence ID" value="NZ_BLSC01000070.1"/>
</dbReference>
<evidence type="ECO:0000313" key="5">
    <source>
        <dbReference type="EMBL" id="GFP37305.1"/>
    </source>
</evidence>
<dbReference type="GO" id="GO:0004190">
    <property type="term" value="F:aspartic-type endopeptidase activity"/>
    <property type="evidence" value="ECO:0007669"/>
    <property type="project" value="UniProtKB-KW"/>
</dbReference>
<evidence type="ECO:0000256" key="4">
    <source>
        <dbReference type="ARBA" id="ARBA00022801"/>
    </source>
</evidence>
<dbReference type="Pfam" id="PF01750">
    <property type="entry name" value="HycI"/>
    <property type="match status" value="1"/>
</dbReference>
<dbReference type="NCBIfam" id="TIGR00072">
    <property type="entry name" value="hydrog_prot"/>
    <property type="match status" value="1"/>
</dbReference>
<comment type="caution">
    <text evidence="5">The sequence shown here is derived from an EMBL/GenBank/DDBJ whole genome shotgun (WGS) entry which is preliminary data.</text>
</comment>
<accession>A0A6V8PXL4</accession>
<dbReference type="InterPro" id="IPR000671">
    <property type="entry name" value="Peptidase_A31"/>
</dbReference>
<evidence type="ECO:0000313" key="6">
    <source>
        <dbReference type="EMBL" id="GFP38606.1"/>
    </source>
</evidence>
<dbReference type="Proteomes" id="UP000561271">
    <property type="component" value="Unassembled WGS sequence"/>
</dbReference>
<dbReference type="Proteomes" id="UP000569018">
    <property type="component" value="Unassembled WGS sequence"/>
</dbReference>
<dbReference type="InterPro" id="IPR023430">
    <property type="entry name" value="Pept_HybD-like_dom_sf"/>
</dbReference>
<dbReference type="CDD" id="cd00518">
    <property type="entry name" value="H2MP"/>
    <property type="match status" value="1"/>
</dbReference>
<dbReference type="EMBL" id="BLSC01000070">
    <property type="protein sequence ID" value="GFP37305.1"/>
    <property type="molecule type" value="Genomic_DNA"/>
</dbReference>
<dbReference type="PRINTS" id="PR00446">
    <property type="entry name" value="HYDRGNUPTAKE"/>
</dbReference>
<keyword evidence="4" id="KW-0378">Hydrolase</keyword>
<keyword evidence="2 5" id="KW-0645">Protease</keyword>
<organism evidence="5 7">
    <name type="scientific">Candidatus Hakubella thermalkaliphila</name>
    <dbReference type="NCBI Taxonomy" id="2754717"/>
    <lineage>
        <taxon>Bacteria</taxon>
        <taxon>Bacillati</taxon>
        <taxon>Actinomycetota</taxon>
        <taxon>Actinomycetota incertae sedis</taxon>
        <taxon>Candidatus Hakubellales</taxon>
        <taxon>Candidatus Hakubellaceae</taxon>
        <taxon>Candidatus Hakubella</taxon>
    </lineage>
</organism>
<sequence length="158" mass="17267">MVKIVIIGCGNLLASDDAIGIEVIKTLSQREFPPYVELIEAGTPGLSLIHMLEGADKAIIIDAVMSGAEPGTIYRFTADNLPSREIVPSSLHDLNLVDAIELGRQLQDELMPRDIVIIGVEISRAEKFRIGLTPEVERSIPQVVEAVLRELDNQTRLG</sequence>
<dbReference type="PANTHER" id="PTHR30302">
    <property type="entry name" value="HYDROGENASE 1 MATURATION PROTEASE"/>
    <property type="match status" value="1"/>
</dbReference>